<dbReference type="AlphaFoldDB" id="A0A930DRH2"/>
<dbReference type="InterPro" id="IPR053154">
    <property type="entry name" value="c-di-AMP_regulator"/>
</dbReference>
<comment type="caution">
    <text evidence="2">The sequence shown here is derived from an EMBL/GenBank/DDBJ whole genome shotgun (WGS) entry which is preliminary data.</text>
</comment>
<gene>
    <name evidence="2" type="ORF">HXM93_03135</name>
</gene>
<dbReference type="InterPro" id="IPR012505">
    <property type="entry name" value="YbbR"/>
</dbReference>
<accession>A0A930DRH2</accession>
<dbReference type="PANTHER" id="PTHR37804:SF1">
    <property type="entry name" value="CDAA REGULATORY PROTEIN CDAR"/>
    <property type="match status" value="1"/>
</dbReference>
<dbReference type="Gene3D" id="2.170.120.30">
    <property type="match status" value="1"/>
</dbReference>
<evidence type="ECO:0008006" key="4">
    <source>
        <dbReference type="Google" id="ProtNLM"/>
    </source>
</evidence>
<dbReference type="Pfam" id="PF07949">
    <property type="entry name" value="YbbR"/>
    <property type="match status" value="2"/>
</dbReference>
<dbReference type="PANTHER" id="PTHR37804">
    <property type="entry name" value="CDAA REGULATORY PROTEIN CDAR"/>
    <property type="match status" value="1"/>
</dbReference>
<evidence type="ECO:0000256" key="1">
    <source>
        <dbReference type="SAM" id="MobiDB-lite"/>
    </source>
</evidence>
<evidence type="ECO:0000313" key="2">
    <source>
        <dbReference type="EMBL" id="MBF1283513.1"/>
    </source>
</evidence>
<name>A0A930DRH2_9FIRM</name>
<protein>
    <recommendedName>
        <fullName evidence="4">YbbR-like domain-containing protein</fullName>
    </recommendedName>
</protein>
<dbReference type="Proteomes" id="UP000709351">
    <property type="component" value="Unassembled WGS sequence"/>
</dbReference>
<feature type="compositionally biased region" description="Polar residues" evidence="1">
    <location>
        <begin position="376"/>
        <end position="391"/>
    </location>
</feature>
<sequence>MKFFKGNINLKLFSVFLALLLWLIVFNISNPEQKGSRNVELNILNQDVFSSENKTWEVDRETITISYTVRSNKASSVKASDFNVYIDLNDYSITGSVPVYVELKNPENSASIQDIVARPSVVHVSVEDLQRKKFTLTTHRSGKEEDGYVVASIHTEPDTIYATGPESTIGRISSVGLLINVDGLNKTTSGKGKAVFYDANGKTIDSLGNVTLSQEEVDYTVVIHKKKDLKIAVNATGIPQSGYSLESLDISPKTVSVSGNESLLESINSIDLPPLDISGTSSDVQKVYSLDDYLAKGVSLTEPNNTVTVTARLKKNVETTEETTTESKEESKSTEESTTESKEESSFGSEEGSDGKPSIKNSSSAEKKASVEESRQSTQEGKASVTENKSP</sequence>
<feature type="compositionally biased region" description="Basic and acidic residues" evidence="1">
    <location>
        <begin position="365"/>
        <end position="375"/>
    </location>
</feature>
<evidence type="ECO:0000313" key="3">
    <source>
        <dbReference type="Proteomes" id="UP000709351"/>
    </source>
</evidence>
<proteinExistence type="predicted"/>
<dbReference type="EMBL" id="JABZRD010000152">
    <property type="protein sequence ID" value="MBF1283513.1"/>
    <property type="molecule type" value="Genomic_DNA"/>
</dbReference>
<dbReference type="Gene3D" id="2.170.120.40">
    <property type="entry name" value="YbbR-like domain"/>
    <property type="match status" value="2"/>
</dbReference>
<organism evidence="2 3">
    <name type="scientific">Oribacterium parvum</name>
    <dbReference type="NCBI Taxonomy" id="1501329"/>
    <lineage>
        <taxon>Bacteria</taxon>
        <taxon>Bacillati</taxon>
        <taxon>Bacillota</taxon>
        <taxon>Clostridia</taxon>
        <taxon>Lachnospirales</taxon>
        <taxon>Lachnospiraceae</taxon>
        <taxon>Oribacterium</taxon>
    </lineage>
</organism>
<feature type="region of interest" description="Disordered" evidence="1">
    <location>
        <begin position="313"/>
        <end position="391"/>
    </location>
</feature>
<feature type="compositionally biased region" description="Basic and acidic residues" evidence="1">
    <location>
        <begin position="325"/>
        <end position="345"/>
    </location>
</feature>
<reference evidence="2" key="1">
    <citation type="submission" date="2020-04" db="EMBL/GenBank/DDBJ databases">
        <title>Deep metagenomics examines the oral microbiome during advanced dental caries in children, revealing novel taxa and co-occurrences with host molecules.</title>
        <authorList>
            <person name="Baker J.L."/>
            <person name="Morton J.T."/>
            <person name="Dinis M."/>
            <person name="Alvarez R."/>
            <person name="Tran N.C."/>
            <person name="Knight R."/>
            <person name="Edlund A."/>
        </authorList>
    </citation>
    <scope>NUCLEOTIDE SEQUENCE</scope>
    <source>
        <strain evidence="2">JCVI_24_bin.2</strain>
    </source>
</reference>